<dbReference type="PANTHER" id="PTHR32063:SF0">
    <property type="entry name" value="SWARMING MOTILITY PROTEIN SWRC"/>
    <property type="match status" value="1"/>
</dbReference>
<dbReference type="InterPro" id="IPR001036">
    <property type="entry name" value="Acrflvin-R"/>
</dbReference>
<keyword evidence="1" id="KW-0812">Transmembrane</keyword>
<dbReference type="OrthoDB" id="9809409at2"/>
<dbReference type="GO" id="GO:0005886">
    <property type="term" value="C:plasma membrane"/>
    <property type="evidence" value="ECO:0007669"/>
    <property type="project" value="TreeGrafter"/>
</dbReference>
<reference evidence="2 3" key="1">
    <citation type="submission" date="2018-06" db="EMBL/GenBank/DDBJ databases">
        <title>Genomic Encyclopedia of Archaeal and Bacterial Type Strains, Phase II (KMG-II): from individual species to whole genera.</title>
        <authorList>
            <person name="Goeker M."/>
        </authorList>
    </citation>
    <scope>NUCLEOTIDE SEQUENCE [LARGE SCALE GENOMIC DNA]</scope>
    <source>
        <strain evidence="2 3">DSM 6779</strain>
    </source>
</reference>
<comment type="caution">
    <text evidence="2">The sequence shown here is derived from an EMBL/GenBank/DDBJ whole genome shotgun (WGS) entry which is preliminary data.</text>
</comment>
<feature type="transmembrane region" description="Helical" evidence="1">
    <location>
        <begin position="448"/>
        <end position="467"/>
    </location>
</feature>
<dbReference type="Gene3D" id="3.30.2090.10">
    <property type="entry name" value="Multidrug efflux transporter AcrB TolC docking domain, DN and DC subdomains"/>
    <property type="match status" value="2"/>
</dbReference>
<dbReference type="Gene3D" id="3.30.70.1430">
    <property type="entry name" value="Multidrug efflux transporter AcrB pore domain"/>
    <property type="match status" value="2"/>
</dbReference>
<feature type="transmembrane region" description="Helical" evidence="1">
    <location>
        <begin position="384"/>
        <end position="404"/>
    </location>
</feature>
<dbReference type="RefSeq" id="WP_111446521.1">
    <property type="nucleotide sequence ID" value="NZ_QKZK01000026.1"/>
</dbReference>
<dbReference type="Gene3D" id="3.30.70.1440">
    <property type="entry name" value="Multidrug efflux transporter AcrB pore domain"/>
    <property type="match status" value="1"/>
</dbReference>
<feature type="transmembrane region" description="Helical" evidence="1">
    <location>
        <begin position="1011"/>
        <end position="1034"/>
    </location>
</feature>
<dbReference type="AlphaFoldDB" id="A0A2W7NJS2"/>
<dbReference type="EMBL" id="QKZK01000026">
    <property type="protein sequence ID" value="PZX13426.1"/>
    <property type="molecule type" value="Genomic_DNA"/>
</dbReference>
<accession>A0A2W7NJS2</accession>
<name>A0A2W7NJS2_9BACT</name>
<feature type="transmembrane region" description="Helical" evidence="1">
    <location>
        <begin position="887"/>
        <end position="905"/>
    </location>
</feature>
<sequence length="1063" mass="119378">MKNSFSINIIFLLLTLVGILLIPRLPVQLFPQAQGESLRVTFQWRGMSSQTIEQEATSPMEGALSAMRGVQNIRSQSYKDWAEITLEFKKGTDMDAARFEAASILRSLHGKLPQGVVLPVVNLGWGGSGNDTRLLVYTINGNGSAYDLQQHANRHLVSQITHLPGISSVNVWGAMPLQWQIIWHKNQLNDAGLTINDLRSAISNHLTRQELGSAVVSHHNQSMLVNLAYSGHPSDTLNWNNVVVANKNGRIVRLTDVATPRLIEAEPISYFRVNGLSTLYLVVNAEKGANQLTLATEVKAIIDELRSGLPPGFSLMVNYDASKEISHEMTKTTSRALSALVILLLFVLLISRNWRYLLVISLSLMANLTIAVIFYYALGIEIQLYSLAGITVSLGMVIDNTIVMADHLRHKGDRKVFMALLAATLTTMGAMVVIFFLKQEQRMNLVDFALVMLVNLGVSLAVSLWFVPALMHQLPIKAATGARQFKRKRRVYRWSQRNVRFLQFAFRWRWAFVVAMVWGFGIPVFLLPDKIEPPKEGDMSKAAEWYNKTLGNQTFVSDVKPWMNRILGGSWYLFSSYFGQSDFNNDPSRTVLYARAQMPEGSTLEQMDLVIRKMEQYIAQFNEVELFSSNVNSGTNASIEITFKKEFENGAFPFELKNRLIDKANETGSADFSIYGVGQGFSNAYHEGMQNNKIILRGYNYDRLMSIAETFKDSLLRNPRIKEVLILSESSWMQKPRYEYVLAVDGQRLAESGSSPYNLHANLMWQSPSEAYSGYANDQQAAVYLREAQTGNTSVWELNNHLLLSNRSAFRLAQVGSLKKQRAGLSIKKENQEYILTVAYDFIGPYELNRRVRERDLKTLNDNLSLGFSARDGSNFWGWNQKEESQYWLLLIVLGVVYFICAILLNSLIKPLAVIAAIPLSFIGIFLSFSLLKIQFDQGGYAAMVLLCGLTVNSALYIVNHYNIILDKGRIQLPLRAFVKAYNHKIVPILLTITSTILGMLPFIYDGTSAGIWYTLAIGAGGGLLFSIPAVALWMPLIMIGRGKVPECQRKKVPKQESNKVPE</sequence>
<feature type="transmembrane region" description="Helical" evidence="1">
    <location>
        <begin position="357"/>
        <end position="378"/>
    </location>
</feature>
<feature type="transmembrane region" description="Helical" evidence="1">
    <location>
        <begin position="912"/>
        <end position="934"/>
    </location>
</feature>
<feature type="transmembrane region" description="Helical" evidence="1">
    <location>
        <begin position="510"/>
        <end position="527"/>
    </location>
</feature>
<keyword evidence="3" id="KW-1185">Reference proteome</keyword>
<feature type="transmembrane region" description="Helical" evidence="1">
    <location>
        <begin position="416"/>
        <end position="436"/>
    </location>
</feature>
<dbReference type="Gene3D" id="3.30.70.1320">
    <property type="entry name" value="Multidrug efflux transporter AcrB pore domain like"/>
    <property type="match status" value="1"/>
</dbReference>
<proteinExistence type="predicted"/>
<keyword evidence="1" id="KW-1133">Transmembrane helix</keyword>
<feature type="transmembrane region" description="Helical" evidence="1">
    <location>
        <begin position="986"/>
        <end position="1005"/>
    </location>
</feature>
<dbReference type="PRINTS" id="PR00702">
    <property type="entry name" value="ACRIFLAVINRP"/>
</dbReference>
<dbReference type="Proteomes" id="UP000249239">
    <property type="component" value="Unassembled WGS sequence"/>
</dbReference>
<keyword evidence="1" id="KW-0472">Membrane</keyword>
<protein>
    <submittedName>
        <fullName evidence="2">Multidrug efflux pump subunit AcrB</fullName>
    </submittedName>
</protein>
<dbReference type="GO" id="GO:0042910">
    <property type="term" value="F:xenobiotic transmembrane transporter activity"/>
    <property type="evidence" value="ECO:0007669"/>
    <property type="project" value="TreeGrafter"/>
</dbReference>
<dbReference type="InterPro" id="IPR027463">
    <property type="entry name" value="AcrB_DN_DC_subdom"/>
</dbReference>
<dbReference type="SUPFAM" id="SSF82714">
    <property type="entry name" value="Multidrug efflux transporter AcrB TolC docking domain, DN and DC subdomains"/>
    <property type="match status" value="1"/>
</dbReference>
<gene>
    <name evidence="2" type="ORF">LX69_02682</name>
</gene>
<evidence type="ECO:0000313" key="3">
    <source>
        <dbReference type="Proteomes" id="UP000249239"/>
    </source>
</evidence>
<evidence type="ECO:0000313" key="2">
    <source>
        <dbReference type="EMBL" id="PZX13426.1"/>
    </source>
</evidence>
<dbReference type="SUPFAM" id="SSF82866">
    <property type="entry name" value="Multidrug efflux transporter AcrB transmembrane domain"/>
    <property type="match status" value="2"/>
</dbReference>
<dbReference type="SUPFAM" id="SSF82693">
    <property type="entry name" value="Multidrug efflux transporter AcrB pore domain, PN1, PN2, PC1 and PC2 subdomains"/>
    <property type="match status" value="3"/>
</dbReference>
<organism evidence="2 3">
    <name type="scientific">Breznakibacter xylanolyticus</name>
    <dbReference type="NCBI Taxonomy" id="990"/>
    <lineage>
        <taxon>Bacteria</taxon>
        <taxon>Pseudomonadati</taxon>
        <taxon>Bacteroidota</taxon>
        <taxon>Bacteroidia</taxon>
        <taxon>Marinilabiliales</taxon>
        <taxon>Marinilabiliaceae</taxon>
        <taxon>Breznakibacter</taxon>
    </lineage>
</organism>
<dbReference type="Pfam" id="PF00873">
    <property type="entry name" value="ACR_tran"/>
    <property type="match status" value="2"/>
</dbReference>
<evidence type="ECO:0000256" key="1">
    <source>
        <dbReference type="SAM" id="Phobius"/>
    </source>
</evidence>
<dbReference type="PANTHER" id="PTHR32063">
    <property type="match status" value="1"/>
</dbReference>
<feature type="transmembrane region" description="Helical" evidence="1">
    <location>
        <begin position="332"/>
        <end position="350"/>
    </location>
</feature>
<dbReference type="Gene3D" id="1.20.1640.10">
    <property type="entry name" value="Multidrug efflux transporter AcrB transmembrane domain"/>
    <property type="match status" value="3"/>
</dbReference>
<feature type="transmembrane region" description="Helical" evidence="1">
    <location>
        <begin position="940"/>
        <end position="965"/>
    </location>
</feature>